<accession>A0ABM4DD27</accession>
<evidence type="ECO:0000256" key="2">
    <source>
        <dbReference type="ARBA" id="ARBA00022723"/>
    </source>
</evidence>
<dbReference type="GeneID" id="136090121"/>
<protein>
    <submittedName>
        <fullName evidence="8">Uncharacterized protein LOC136090121 isoform X1</fullName>
    </submittedName>
</protein>
<dbReference type="InterPro" id="IPR052035">
    <property type="entry name" value="ZnF_BED_domain_contain"/>
</dbReference>
<comment type="subcellular location">
    <subcellularLocation>
        <location evidence="1">Nucleus</location>
    </subcellularLocation>
</comment>
<reference evidence="8" key="1">
    <citation type="submission" date="2025-08" db="UniProtKB">
        <authorList>
            <consortium name="RefSeq"/>
        </authorList>
    </citation>
    <scope>IDENTIFICATION</scope>
</reference>
<dbReference type="SUPFAM" id="SSF53098">
    <property type="entry name" value="Ribonuclease H-like"/>
    <property type="match status" value="1"/>
</dbReference>
<evidence type="ECO:0000256" key="4">
    <source>
        <dbReference type="ARBA" id="ARBA00022833"/>
    </source>
</evidence>
<dbReference type="PANTHER" id="PTHR46481:SF10">
    <property type="entry name" value="ZINC FINGER BED DOMAIN-CONTAINING PROTEIN 39"/>
    <property type="match status" value="1"/>
</dbReference>
<evidence type="ECO:0000256" key="3">
    <source>
        <dbReference type="ARBA" id="ARBA00022771"/>
    </source>
</evidence>
<sequence>MFIIKKKKSCHLRNLNFKMKRNNHSKVRERVNKFVSIKKKTGTICLLKDLRWIPVSNSKSRASTSKAWDFMGQLILKDSRNQINQNYLFNNQLYCRYCFEEQSRVDEGRLSKVYVTSTMTSSGNHLNHAVFKHGKTFEQPVSSKITNWVRTVQNNKPAQSQFEFNIDLCLLICLDLKPFSSVERSGFKSFCLKNTAFQPPSSDCISGSALKNVYTSVKQRVLEVLQSCVSGTLMMDGWTDKRNRLPYFGIRLSVVHDWRFKIFTLAVQPVESHTSEQLYRFVKTVLKEFLPQDKHFLLFNTTDGAANMKKLSKLLGHERITCTAHGIHLLLTSDSLKKIPELTLLVSKCKEVIKALHFKGYMLSNEIETVKDEELFKRITTHVDELIADEENPILNFEIETENVSIIPQRQLTKSVSQADESSLEEYSEEYSLLDFDIQAKNDVIKSHEHSSLKNSVPTRWNSTLEMIESILDLKTHVDTVLKKIGKYDLCFLPEDLELLQELRNFLSPFRELTLLVSEGSPNLSCLPLMVTKIKNCCIVQVTDSSAIKKYKKLVRKCIEKRLVVTNLVESACCFDPAIRDVVLTKEKCEILLKNSYDKIKTSLFGSSILPQIGTDKKINFSASYIDNNQNSKTSNAAQDFKKLRLTLLQETAKSSLNSGAILENSNGLQAEINLYLTICDNQSPALLFWKNNAEKFPILASIAKVYLTLSIGSVPVECLFSTTGLILNGKRSSLAPFRMNAVCFIHDNYPNAGL</sequence>
<dbReference type="InterPro" id="IPR008906">
    <property type="entry name" value="HATC_C_dom"/>
</dbReference>
<dbReference type="Proteomes" id="UP001652625">
    <property type="component" value="Chromosome 13"/>
</dbReference>
<gene>
    <name evidence="8" type="primary">LOC136090121</name>
</gene>
<evidence type="ECO:0000256" key="1">
    <source>
        <dbReference type="ARBA" id="ARBA00004123"/>
    </source>
</evidence>
<dbReference type="PANTHER" id="PTHR46481">
    <property type="entry name" value="ZINC FINGER BED DOMAIN-CONTAINING PROTEIN 4"/>
    <property type="match status" value="1"/>
</dbReference>
<keyword evidence="3" id="KW-0863">Zinc-finger</keyword>
<organism evidence="7 8">
    <name type="scientific">Hydra vulgaris</name>
    <name type="common">Hydra</name>
    <name type="synonym">Hydra attenuata</name>
    <dbReference type="NCBI Taxonomy" id="6087"/>
    <lineage>
        <taxon>Eukaryota</taxon>
        <taxon>Metazoa</taxon>
        <taxon>Cnidaria</taxon>
        <taxon>Hydrozoa</taxon>
        <taxon>Hydroidolina</taxon>
        <taxon>Anthoathecata</taxon>
        <taxon>Aplanulata</taxon>
        <taxon>Hydridae</taxon>
        <taxon>Hydra</taxon>
    </lineage>
</organism>
<keyword evidence="2" id="KW-0479">Metal-binding</keyword>
<keyword evidence="5" id="KW-0539">Nucleus</keyword>
<proteinExistence type="predicted"/>
<keyword evidence="7" id="KW-1185">Reference proteome</keyword>
<evidence type="ECO:0000313" key="8">
    <source>
        <dbReference type="RefSeq" id="XP_065672302.1"/>
    </source>
</evidence>
<evidence type="ECO:0000259" key="6">
    <source>
        <dbReference type="Pfam" id="PF05699"/>
    </source>
</evidence>
<name>A0ABM4DD27_HYDVU</name>
<dbReference type="InterPro" id="IPR012337">
    <property type="entry name" value="RNaseH-like_sf"/>
</dbReference>
<dbReference type="Pfam" id="PF05699">
    <property type="entry name" value="Dimer_Tnp_hAT"/>
    <property type="match status" value="1"/>
</dbReference>
<keyword evidence="4" id="KW-0862">Zinc</keyword>
<evidence type="ECO:0000313" key="7">
    <source>
        <dbReference type="Proteomes" id="UP001652625"/>
    </source>
</evidence>
<dbReference type="RefSeq" id="XP_065672302.1">
    <property type="nucleotide sequence ID" value="XM_065816230.1"/>
</dbReference>
<feature type="domain" description="HAT C-terminal dimerisation" evidence="6">
    <location>
        <begin position="683"/>
        <end position="749"/>
    </location>
</feature>
<evidence type="ECO:0000256" key="5">
    <source>
        <dbReference type="ARBA" id="ARBA00023242"/>
    </source>
</evidence>